<dbReference type="GO" id="GO:0004674">
    <property type="term" value="F:protein serine/threonine kinase activity"/>
    <property type="evidence" value="ECO:0007669"/>
    <property type="project" value="TreeGrafter"/>
</dbReference>
<evidence type="ECO:0000256" key="1">
    <source>
        <dbReference type="SAM" id="MobiDB-lite"/>
    </source>
</evidence>
<dbReference type="InterPro" id="IPR011009">
    <property type="entry name" value="Kinase-like_dom_sf"/>
</dbReference>
<dbReference type="SMART" id="SM00220">
    <property type="entry name" value="S_TKc"/>
    <property type="match status" value="1"/>
</dbReference>
<keyword evidence="4" id="KW-1185">Reference proteome</keyword>
<dbReference type="GO" id="GO:0044773">
    <property type="term" value="P:mitotic DNA damage checkpoint signaling"/>
    <property type="evidence" value="ECO:0007669"/>
    <property type="project" value="TreeGrafter"/>
</dbReference>
<sequence length="535" mass="60696">MSSSTVNENTKPASSTEHHGNIIKSQSFNSSKFHKERLIEILSNIDEQIPYSDNEESGDSDKSSSDEDAIFSKQSTNVPPEAMEVKKLAATNLKELANNVARLALQATSKPRVSLPVQATKKNQPYRPFIPCFLIHKKTAPKSCYETLESIGEGGYGCVDLVRTTAGNDFYKDSKKFGRPPVGTLLSHDAYKCTSQSSVNTNMFSVRGMYALKSMLVDRIPDVKVYKDIFACSEIEFIFNVPYHPNLLRVYEVFTYSKQVKAKTITSLHITTELMMFNMSDILEKYKRKGLQVPPKEIRSILRQVLSGLSHVHRQGYVHRDIKPDNILLTPTKYYHSSSASSSSSYTAADEETYVAKIADYGLSMHIKQDVNKYGYAGTFPYMAPELIFSQPHGRAVDIWAFGCMALEIVLGHVVFTDCENDNKRIISKMIELLGSPIVPLKNDAGFEDVKDHVPCFGYWEKARALFNERGLQTKTRVNYTIDQDRERFMCTIQNENTKLELEGYFEVIRKCLMWDPRKRATAEQLLEMPFFAKV</sequence>
<feature type="region of interest" description="Disordered" evidence="1">
    <location>
        <begin position="49"/>
        <end position="77"/>
    </location>
</feature>
<dbReference type="PANTHER" id="PTHR44167:SF24">
    <property type="entry name" value="SERINE_THREONINE-PROTEIN KINASE CHK2"/>
    <property type="match status" value="1"/>
</dbReference>
<evidence type="ECO:0000313" key="4">
    <source>
        <dbReference type="Proteomes" id="UP000774326"/>
    </source>
</evidence>
<dbReference type="InterPro" id="IPR008271">
    <property type="entry name" value="Ser/Thr_kinase_AS"/>
</dbReference>
<gene>
    <name evidence="3" type="ORF">WICPIJ_005438</name>
</gene>
<accession>A0A9P8Q3W1</accession>
<name>A0A9P8Q3W1_WICPI</name>
<dbReference type="SUPFAM" id="SSF56112">
    <property type="entry name" value="Protein kinase-like (PK-like)"/>
    <property type="match status" value="1"/>
</dbReference>
<dbReference type="PROSITE" id="PS00108">
    <property type="entry name" value="PROTEIN_KINASE_ST"/>
    <property type="match status" value="1"/>
</dbReference>
<reference evidence="3" key="2">
    <citation type="submission" date="2021-01" db="EMBL/GenBank/DDBJ databases">
        <authorList>
            <person name="Schikora-Tamarit M.A."/>
        </authorList>
    </citation>
    <scope>NUCLEOTIDE SEQUENCE</scope>
    <source>
        <strain evidence="3">CBS2887</strain>
    </source>
</reference>
<dbReference type="PANTHER" id="PTHR44167">
    <property type="entry name" value="OVARIAN-SPECIFIC SERINE/THREONINE-PROTEIN KINASE LOK-RELATED"/>
    <property type="match status" value="1"/>
</dbReference>
<dbReference type="InterPro" id="IPR000719">
    <property type="entry name" value="Prot_kinase_dom"/>
</dbReference>
<evidence type="ECO:0000313" key="3">
    <source>
        <dbReference type="EMBL" id="KAH3683591.1"/>
    </source>
</evidence>
<dbReference type="Gene3D" id="1.10.510.10">
    <property type="entry name" value="Transferase(Phosphotransferase) domain 1"/>
    <property type="match status" value="1"/>
</dbReference>
<dbReference type="OrthoDB" id="10252171at2759"/>
<dbReference type="PROSITE" id="PS50011">
    <property type="entry name" value="PROTEIN_KINASE_DOM"/>
    <property type="match status" value="1"/>
</dbReference>
<proteinExistence type="predicted"/>
<organism evidence="3 4">
    <name type="scientific">Wickerhamomyces pijperi</name>
    <name type="common">Yeast</name>
    <name type="synonym">Pichia pijperi</name>
    <dbReference type="NCBI Taxonomy" id="599730"/>
    <lineage>
        <taxon>Eukaryota</taxon>
        <taxon>Fungi</taxon>
        <taxon>Dikarya</taxon>
        <taxon>Ascomycota</taxon>
        <taxon>Saccharomycotina</taxon>
        <taxon>Saccharomycetes</taxon>
        <taxon>Phaffomycetales</taxon>
        <taxon>Wickerhamomycetaceae</taxon>
        <taxon>Wickerhamomyces</taxon>
    </lineage>
</organism>
<feature type="domain" description="Protein kinase" evidence="2">
    <location>
        <begin position="145"/>
        <end position="532"/>
    </location>
</feature>
<dbReference type="Proteomes" id="UP000774326">
    <property type="component" value="Unassembled WGS sequence"/>
</dbReference>
<dbReference type="GO" id="GO:0005634">
    <property type="term" value="C:nucleus"/>
    <property type="evidence" value="ECO:0007669"/>
    <property type="project" value="TreeGrafter"/>
</dbReference>
<feature type="compositionally biased region" description="Polar residues" evidence="1">
    <location>
        <begin position="1"/>
        <end position="15"/>
    </location>
</feature>
<dbReference type="GO" id="GO:0005524">
    <property type="term" value="F:ATP binding"/>
    <property type="evidence" value="ECO:0007669"/>
    <property type="project" value="InterPro"/>
</dbReference>
<dbReference type="AlphaFoldDB" id="A0A9P8Q3W1"/>
<feature type="region of interest" description="Disordered" evidence="1">
    <location>
        <begin position="1"/>
        <end position="28"/>
    </location>
</feature>
<protein>
    <recommendedName>
        <fullName evidence="2">Protein kinase domain-containing protein</fullName>
    </recommendedName>
</protein>
<comment type="caution">
    <text evidence="3">The sequence shown here is derived from an EMBL/GenBank/DDBJ whole genome shotgun (WGS) entry which is preliminary data.</text>
</comment>
<dbReference type="GO" id="GO:0005737">
    <property type="term" value="C:cytoplasm"/>
    <property type="evidence" value="ECO:0007669"/>
    <property type="project" value="TreeGrafter"/>
</dbReference>
<dbReference type="Pfam" id="PF00069">
    <property type="entry name" value="Pkinase"/>
    <property type="match status" value="1"/>
</dbReference>
<reference evidence="3" key="1">
    <citation type="journal article" date="2021" name="Open Biol.">
        <title>Shared evolutionary footprints suggest mitochondrial oxidative damage underlies multiple complex I losses in fungi.</title>
        <authorList>
            <person name="Schikora-Tamarit M.A."/>
            <person name="Marcet-Houben M."/>
            <person name="Nosek J."/>
            <person name="Gabaldon T."/>
        </authorList>
    </citation>
    <scope>NUCLEOTIDE SEQUENCE</scope>
    <source>
        <strain evidence="3">CBS2887</strain>
    </source>
</reference>
<evidence type="ECO:0000259" key="2">
    <source>
        <dbReference type="PROSITE" id="PS50011"/>
    </source>
</evidence>
<dbReference type="EMBL" id="JAEUBG010003037">
    <property type="protein sequence ID" value="KAH3683591.1"/>
    <property type="molecule type" value="Genomic_DNA"/>
</dbReference>